<evidence type="ECO:0000313" key="3">
    <source>
        <dbReference type="Proteomes" id="UP000789572"/>
    </source>
</evidence>
<feature type="compositionally biased region" description="Low complexity" evidence="1">
    <location>
        <begin position="10"/>
        <end position="20"/>
    </location>
</feature>
<evidence type="ECO:0000313" key="2">
    <source>
        <dbReference type="EMBL" id="CAG8480482.1"/>
    </source>
</evidence>
<dbReference type="Gene3D" id="1.25.40.10">
    <property type="entry name" value="Tetratricopeptide repeat domain"/>
    <property type="match status" value="1"/>
</dbReference>
<name>A0A9N8WED1_9GLOM</name>
<feature type="region of interest" description="Disordered" evidence="1">
    <location>
        <begin position="116"/>
        <end position="137"/>
    </location>
</feature>
<evidence type="ECO:0000256" key="1">
    <source>
        <dbReference type="SAM" id="MobiDB-lite"/>
    </source>
</evidence>
<comment type="caution">
    <text evidence="2">The sequence shown here is derived from an EMBL/GenBank/DDBJ whole genome shotgun (WGS) entry which is preliminary data.</text>
</comment>
<accession>A0A9N8WED1</accession>
<reference evidence="2" key="1">
    <citation type="submission" date="2021-06" db="EMBL/GenBank/DDBJ databases">
        <authorList>
            <person name="Kallberg Y."/>
            <person name="Tangrot J."/>
            <person name="Rosling A."/>
        </authorList>
    </citation>
    <scope>NUCLEOTIDE SEQUENCE</scope>
    <source>
        <strain evidence="2">IA702</strain>
    </source>
</reference>
<dbReference type="Proteomes" id="UP000789572">
    <property type="component" value="Unassembled WGS sequence"/>
</dbReference>
<keyword evidence="3" id="KW-1185">Reference proteome</keyword>
<feature type="region of interest" description="Disordered" evidence="1">
    <location>
        <begin position="1"/>
        <end position="41"/>
    </location>
</feature>
<dbReference type="SUPFAM" id="SSF48452">
    <property type="entry name" value="TPR-like"/>
    <property type="match status" value="1"/>
</dbReference>
<proteinExistence type="predicted"/>
<dbReference type="AlphaFoldDB" id="A0A9N8WED1"/>
<dbReference type="EMBL" id="CAJVPJ010000115">
    <property type="protein sequence ID" value="CAG8480482.1"/>
    <property type="molecule type" value="Genomic_DNA"/>
</dbReference>
<gene>
    <name evidence="2" type="ORF">POCULU_LOCUS1517</name>
</gene>
<protein>
    <submittedName>
        <fullName evidence="2">5189_t:CDS:1</fullName>
    </submittedName>
</protein>
<dbReference type="OrthoDB" id="5573535at2759"/>
<organism evidence="2 3">
    <name type="scientific">Paraglomus occultum</name>
    <dbReference type="NCBI Taxonomy" id="144539"/>
    <lineage>
        <taxon>Eukaryota</taxon>
        <taxon>Fungi</taxon>
        <taxon>Fungi incertae sedis</taxon>
        <taxon>Mucoromycota</taxon>
        <taxon>Glomeromycotina</taxon>
        <taxon>Glomeromycetes</taxon>
        <taxon>Paraglomerales</taxon>
        <taxon>Paraglomeraceae</taxon>
        <taxon>Paraglomus</taxon>
    </lineage>
</organism>
<sequence>MSTSKKRKLSANLSSTLLSSPHSPARKPRHSTGHAPNCEDSLCEGCDVGEIEVSFALTDGTTPPGPSDLFRMAVKESEKENPEEHGGGIVKKLYDMAIGEFDRALGEQEEIRRKIGKEEDLKGETSDKSKLVKGKEKGREEEYGSYTSLLRDYAMCCLSFGKYMPLISYIKKSIELFEKVIDENNDDGEAWIGLARARIALARMNLPSPGDEEGESDKEENFSQSQKEFLNGKEAYERGLSLFRSTDMSRYISESILAAKDYYEYGVSCQPHAYGSEVFELSLEYLESATRAQTLGNPEEQDPFIAGLKGSCLYYSAMSKSADAAEEVKSFLTESIKNLKFANDHSEDSYAELLGQVYILQSTLAGNENTTMEAFELGIEYLKKAFEKNPGNKTREVNFYPDMGLT</sequence>
<dbReference type="InterPro" id="IPR011990">
    <property type="entry name" value="TPR-like_helical_dom_sf"/>
</dbReference>